<dbReference type="Gene3D" id="3.10.450.90">
    <property type="entry name" value="ArcTGT, C2 domain"/>
    <property type="match status" value="1"/>
</dbReference>
<dbReference type="Gene3D" id="2.30.130.10">
    <property type="entry name" value="PUA domain"/>
    <property type="match status" value="1"/>
</dbReference>
<name>A0A348B1C5_9CREN</name>
<accession>A0A348B1C5</accession>
<reference evidence="2" key="3">
    <citation type="journal article" date="2019" name="BMC Res. Notes">
        <title>Complete genome sequence of the Sulfodiicoccus acidiphilus strain HS-1T, the first crenarchaeon that lacks polB3, isolated from an acidic hot spring in Ohwaku-dani, Hakone, Japan.</title>
        <authorList>
            <person name="Sakai H.D."/>
            <person name="Kurosawa N."/>
        </authorList>
    </citation>
    <scope>NUCLEOTIDE SEQUENCE</scope>
    <source>
        <strain evidence="2">HS-1</strain>
    </source>
</reference>
<dbReference type="SUPFAM" id="SSF88802">
    <property type="entry name" value="Pre-PUA domain"/>
    <property type="match status" value="1"/>
</dbReference>
<dbReference type="CDD" id="cd21149">
    <property type="entry name" value="PUA_archaeosine_TGT"/>
    <property type="match status" value="1"/>
</dbReference>
<gene>
    <name evidence="3" type="ORF">GCM10007116_07040</name>
    <name evidence="2" type="ORF">HS1genome_0366</name>
</gene>
<dbReference type="Pfam" id="PF14810">
    <property type="entry name" value="TGT_C2"/>
    <property type="match status" value="1"/>
</dbReference>
<dbReference type="Proteomes" id="UP000616143">
    <property type="component" value="Unassembled WGS sequence"/>
</dbReference>
<dbReference type="InterPro" id="IPR015947">
    <property type="entry name" value="PUA-like_sf"/>
</dbReference>
<dbReference type="InterPro" id="IPR002478">
    <property type="entry name" value="PUA"/>
</dbReference>
<dbReference type="InterPro" id="IPR029402">
    <property type="entry name" value="TGT_C2"/>
</dbReference>
<dbReference type="Proteomes" id="UP000276741">
    <property type="component" value="Chromosome"/>
</dbReference>
<evidence type="ECO:0000259" key="1">
    <source>
        <dbReference type="SMART" id="SM00359"/>
    </source>
</evidence>
<dbReference type="AlphaFoldDB" id="A0A348B1C5"/>
<keyword evidence="4" id="KW-1185">Reference proteome</keyword>
<dbReference type="InterPro" id="IPR038250">
    <property type="entry name" value="TGT_C2_sf"/>
</dbReference>
<reference evidence="3" key="4">
    <citation type="submission" date="2020-09" db="EMBL/GenBank/DDBJ databases">
        <authorList>
            <person name="Sun Q."/>
            <person name="Ohkuma M."/>
        </authorList>
    </citation>
    <scope>NUCLEOTIDE SEQUENCE</scope>
    <source>
        <strain evidence="3">JCM 31740</strain>
    </source>
</reference>
<dbReference type="NCBIfam" id="TIGR00451">
    <property type="entry name" value="unchar_dom_2"/>
    <property type="match status" value="1"/>
</dbReference>
<dbReference type="EMBL" id="AP018553">
    <property type="protein sequence ID" value="BBD71977.1"/>
    <property type="molecule type" value="Genomic_DNA"/>
</dbReference>
<dbReference type="GeneID" id="38665869"/>
<evidence type="ECO:0000313" key="4">
    <source>
        <dbReference type="Proteomes" id="UP000276741"/>
    </source>
</evidence>
<dbReference type="RefSeq" id="WP_126449276.1">
    <property type="nucleotide sequence ID" value="NZ_AP018553.1"/>
</dbReference>
<dbReference type="KEGG" id="sacd:HS1genome_0366"/>
<feature type="domain" description="PUA" evidence="1">
    <location>
        <begin position="82"/>
        <end position="156"/>
    </location>
</feature>
<evidence type="ECO:0000313" key="3">
    <source>
        <dbReference type="EMBL" id="GGT91888.1"/>
    </source>
</evidence>
<dbReference type="PROSITE" id="PS50890">
    <property type="entry name" value="PUA"/>
    <property type="match status" value="1"/>
</dbReference>
<sequence length="157" mass="17686">MRSEDLRYLVDVLRYQFGEEVAEVLSKALHESTVWRSPSTERIRNVYLNGKLLLVLRAQDNLFSLTPLSGELLAASLPWPKLRVVVREDVAKFIAEGRDVFCRHVVEVDRSLRGGDEAVAVSETGKLLAVGRMNVSGEEVRSYKRGVALSVRRGYAR</sequence>
<dbReference type="SMART" id="SM00359">
    <property type="entry name" value="PUA"/>
    <property type="match status" value="1"/>
</dbReference>
<evidence type="ECO:0000313" key="2">
    <source>
        <dbReference type="EMBL" id="BBD71977.1"/>
    </source>
</evidence>
<proteinExistence type="predicted"/>
<reference evidence="4" key="2">
    <citation type="submission" date="2018-04" db="EMBL/GenBank/DDBJ databases">
        <title>Complete genome sequence of Sulfodiicoccus acidiphilus strain HS-1.</title>
        <authorList>
            <person name="Sakai H.D."/>
            <person name="Kurosawa N."/>
        </authorList>
    </citation>
    <scope>NUCLEOTIDE SEQUENCE [LARGE SCALE GENOMIC DNA]</scope>
    <source>
        <strain evidence="4">HS-1</strain>
    </source>
</reference>
<dbReference type="Pfam" id="PF01472">
    <property type="entry name" value="PUA"/>
    <property type="match status" value="1"/>
</dbReference>
<organism evidence="2 4">
    <name type="scientific">Sulfodiicoccus acidiphilus</name>
    <dbReference type="NCBI Taxonomy" id="1670455"/>
    <lineage>
        <taxon>Archaea</taxon>
        <taxon>Thermoproteota</taxon>
        <taxon>Thermoprotei</taxon>
        <taxon>Sulfolobales</taxon>
        <taxon>Sulfolobaceae</taxon>
        <taxon>Sulfodiicoccus</taxon>
    </lineage>
</organism>
<reference evidence="3" key="1">
    <citation type="journal article" date="2014" name="Int. J. Syst. Evol. Microbiol.">
        <title>Complete genome sequence of Corynebacterium casei LMG S-19264T (=DSM 44701T), isolated from a smear-ripened cheese.</title>
        <authorList>
            <consortium name="US DOE Joint Genome Institute (JGI-PGF)"/>
            <person name="Walter F."/>
            <person name="Albersmeier A."/>
            <person name="Kalinowski J."/>
            <person name="Ruckert C."/>
        </authorList>
    </citation>
    <scope>NUCLEOTIDE SEQUENCE</scope>
    <source>
        <strain evidence="3">JCM 31740</strain>
    </source>
</reference>
<dbReference type="OrthoDB" id="7576at2157"/>
<dbReference type="InterPro" id="IPR004521">
    <property type="entry name" value="Uncharacterised_CHP00451"/>
</dbReference>
<dbReference type="SUPFAM" id="SSF88697">
    <property type="entry name" value="PUA domain-like"/>
    <property type="match status" value="1"/>
</dbReference>
<dbReference type="EMBL" id="BMQS01000005">
    <property type="protein sequence ID" value="GGT91888.1"/>
    <property type="molecule type" value="Genomic_DNA"/>
</dbReference>
<protein>
    <recommendedName>
        <fullName evidence="1">PUA domain-containing protein</fullName>
    </recommendedName>
</protein>
<dbReference type="InterPro" id="IPR036974">
    <property type="entry name" value="PUA_sf"/>
</dbReference>
<dbReference type="GO" id="GO:0003723">
    <property type="term" value="F:RNA binding"/>
    <property type="evidence" value="ECO:0007669"/>
    <property type="project" value="InterPro"/>
</dbReference>